<organism evidence="2 3">
    <name type="scientific">Petrolisthes cinctipes</name>
    <name type="common">Flat porcelain crab</name>
    <dbReference type="NCBI Taxonomy" id="88211"/>
    <lineage>
        <taxon>Eukaryota</taxon>
        <taxon>Metazoa</taxon>
        <taxon>Ecdysozoa</taxon>
        <taxon>Arthropoda</taxon>
        <taxon>Crustacea</taxon>
        <taxon>Multicrustacea</taxon>
        <taxon>Malacostraca</taxon>
        <taxon>Eumalacostraca</taxon>
        <taxon>Eucarida</taxon>
        <taxon>Decapoda</taxon>
        <taxon>Pleocyemata</taxon>
        <taxon>Anomura</taxon>
        <taxon>Galatheoidea</taxon>
        <taxon>Porcellanidae</taxon>
        <taxon>Petrolisthes</taxon>
    </lineage>
</organism>
<protein>
    <submittedName>
        <fullName evidence="2">Uncharacterized protein</fullName>
    </submittedName>
</protein>
<evidence type="ECO:0000313" key="3">
    <source>
        <dbReference type="Proteomes" id="UP001286313"/>
    </source>
</evidence>
<proteinExistence type="predicted"/>
<keyword evidence="1" id="KW-1133">Transmembrane helix</keyword>
<feature type="transmembrane region" description="Helical" evidence="1">
    <location>
        <begin position="53"/>
        <end position="78"/>
    </location>
</feature>
<dbReference type="Proteomes" id="UP001286313">
    <property type="component" value="Unassembled WGS sequence"/>
</dbReference>
<reference evidence="2" key="1">
    <citation type="submission" date="2023-10" db="EMBL/GenBank/DDBJ databases">
        <title>Genome assemblies of two species of porcelain crab, Petrolisthes cinctipes and Petrolisthes manimaculis (Anomura: Porcellanidae).</title>
        <authorList>
            <person name="Angst P."/>
        </authorList>
    </citation>
    <scope>NUCLEOTIDE SEQUENCE</scope>
    <source>
        <strain evidence="2">PB745_01</strain>
        <tissue evidence="2">Gill</tissue>
    </source>
</reference>
<comment type="caution">
    <text evidence="2">The sequence shown here is derived from an EMBL/GenBank/DDBJ whole genome shotgun (WGS) entry which is preliminary data.</text>
</comment>
<evidence type="ECO:0000313" key="2">
    <source>
        <dbReference type="EMBL" id="KAK3873679.1"/>
    </source>
</evidence>
<dbReference type="EMBL" id="JAWQEG010002197">
    <property type="protein sequence ID" value="KAK3873679.1"/>
    <property type="molecule type" value="Genomic_DNA"/>
</dbReference>
<gene>
    <name evidence="2" type="ORF">Pcinc_021323</name>
</gene>
<accession>A0AAE1FHF5</accession>
<keyword evidence="1" id="KW-0812">Transmembrane</keyword>
<evidence type="ECO:0000256" key="1">
    <source>
        <dbReference type="SAM" id="Phobius"/>
    </source>
</evidence>
<dbReference type="AlphaFoldDB" id="A0AAE1FHF5"/>
<keyword evidence="1" id="KW-0472">Membrane</keyword>
<sequence>MTREARYGRVDGTEYDRMAWTGGRVDGRMFGTDGRVAKSEGLEGREVMCRSRWLVPGIFIVLIVLLPPSLIHAFHLAFPRPQHLPTQLATLTVSQSRIFSRSS</sequence>
<name>A0AAE1FHF5_PETCI</name>
<keyword evidence="3" id="KW-1185">Reference proteome</keyword>